<accession>A0A150LEF9</accession>
<dbReference type="STRING" id="81408.B4119_2429"/>
<protein>
    <recommendedName>
        <fullName evidence="1">Gfo/Idh/MocA-like oxidoreductase N-terminal domain-containing protein</fullName>
    </recommendedName>
</protein>
<dbReference type="InterPro" id="IPR000683">
    <property type="entry name" value="Gfo/Idh/MocA-like_OxRdtase_N"/>
</dbReference>
<dbReference type="PANTHER" id="PTHR43377:SF1">
    <property type="entry name" value="BILIVERDIN REDUCTASE A"/>
    <property type="match status" value="1"/>
</dbReference>
<dbReference type="PATRIC" id="fig|81408.3.peg.191"/>
<evidence type="ECO:0000259" key="1">
    <source>
        <dbReference type="Pfam" id="PF01408"/>
    </source>
</evidence>
<proteinExistence type="predicted"/>
<dbReference type="AlphaFoldDB" id="A0A150LEF9"/>
<dbReference type="EMBL" id="LQYS01000085">
    <property type="protein sequence ID" value="KYD10718.1"/>
    <property type="molecule type" value="Genomic_DNA"/>
</dbReference>
<dbReference type="Pfam" id="PF01408">
    <property type="entry name" value="GFO_IDH_MocA"/>
    <property type="match status" value="1"/>
</dbReference>
<dbReference type="InterPro" id="IPR051450">
    <property type="entry name" value="Gfo/Idh/MocA_Oxidoreductases"/>
</dbReference>
<feature type="domain" description="Gfo/Idh/MocA-like oxidoreductase N-terminal" evidence="1">
    <location>
        <begin position="4"/>
        <end position="120"/>
    </location>
</feature>
<dbReference type="GeneID" id="301194390"/>
<evidence type="ECO:0000313" key="2">
    <source>
        <dbReference type="EMBL" id="KYD10718.1"/>
    </source>
</evidence>
<evidence type="ECO:0000313" key="3">
    <source>
        <dbReference type="Proteomes" id="UP000075455"/>
    </source>
</evidence>
<dbReference type="Gene3D" id="3.40.50.720">
    <property type="entry name" value="NAD(P)-binding Rossmann-like Domain"/>
    <property type="match status" value="1"/>
</dbReference>
<reference evidence="2 3" key="1">
    <citation type="submission" date="2016-01" db="EMBL/GenBank/DDBJ databases">
        <title>Draft Genome Sequences of Seven Thermophilic Sporeformers Isolated from Foods.</title>
        <authorList>
            <person name="Berendsen E.M."/>
            <person name="Wells-Bennik M.H."/>
            <person name="Krawcyk A.O."/>
            <person name="De Jong A."/>
            <person name="Holsappel S."/>
            <person name="Eijlander R.T."/>
            <person name="Kuipers O.P."/>
        </authorList>
    </citation>
    <scope>NUCLEOTIDE SEQUENCE [LARGE SCALE GENOMIC DNA]</scope>
    <source>
        <strain evidence="2 3">B4119</strain>
    </source>
</reference>
<comment type="caution">
    <text evidence="2">The sequence shown here is derived from an EMBL/GenBank/DDBJ whole genome shotgun (WGS) entry which is preliminary data.</text>
</comment>
<organism evidence="2 3">
    <name type="scientific">Saccharococcus caldoxylosilyticus</name>
    <dbReference type="NCBI Taxonomy" id="81408"/>
    <lineage>
        <taxon>Bacteria</taxon>
        <taxon>Bacillati</taxon>
        <taxon>Bacillota</taxon>
        <taxon>Bacilli</taxon>
        <taxon>Bacillales</taxon>
        <taxon>Anoxybacillaceae</taxon>
        <taxon>Saccharococcus</taxon>
    </lineage>
</organism>
<dbReference type="SUPFAM" id="SSF51735">
    <property type="entry name" value="NAD(P)-binding Rossmann-fold domains"/>
    <property type="match status" value="1"/>
</dbReference>
<dbReference type="InterPro" id="IPR036291">
    <property type="entry name" value="NAD(P)-bd_dom_sf"/>
</dbReference>
<dbReference type="GO" id="GO:0000166">
    <property type="term" value="F:nucleotide binding"/>
    <property type="evidence" value="ECO:0007669"/>
    <property type="project" value="InterPro"/>
</dbReference>
<dbReference type="eggNOG" id="COG0673">
    <property type="taxonomic scope" value="Bacteria"/>
</dbReference>
<dbReference type="Proteomes" id="UP000075455">
    <property type="component" value="Unassembled WGS sequence"/>
</dbReference>
<sequence>MKTIRIAVLGMNHGYKFARDALKIDGVDLVAVAGNNELAMQRAKELNVPLYTNYKDLIHECDLDGVIITLPNRLHREAVELCANKGLHVLVEKPIADTVEDGAAMIEVCKQNNVKLMVGHHRRFSSKMQKLNGNMN</sequence>
<name>A0A150LEF9_9BACL</name>
<dbReference type="RefSeq" id="WP_061579829.1">
    <property type="nucleotide sequence ID" value="NZ_AP025623.1"/>
</dbReference>
<gene>
    <name evidence="2" type="ORF">B4119_2429</name>
</gene>
<dbReference type="PANTHER" id="PTHR43377">
    <property type="entry name" value="BILIVERDIN REDUCTASE A"/>
    <property type="match status" value="1"/>
</dbReference>